<accession>A0ACB8EGM5</accession>
<proteinExistence type="predicted"/>
<dbReference type="Proteomes" id="UP000827872">
    <property type="component" value="Linkage Group LG03"/>
</dbReference>
<dbReference type="EMBL" id="CM037616">
    <property type="protein sequence ID" value="KAH7991754.1"/>
    <property type="molecule type" value="Genomic_DNA"/>
</dbReference>
<comment type="caution">
    <text evidence="1">The sequence shown here is derived from an EMBL/GenBank/DDBJ whole genome shotgun (WGS) entry which is preliminary data.</text>
</comment>
<evidence type="ECO:0000313" key="1">
    <source>
        <dbReference type="EMBL" id="KAH7991754.1"/>
    </source>
</evidence>
<gene>
    <name evidence="1" type="ORF">K3G42_009923</name>
</gene>
<protein>
    <submittedName>
        <fullName evidence="1">Uncharacterized protein</fullName>
    </submittedName>
</protein>
<sequence>MRQGVKVKHIKHNNYNFCYFTRGKPGAQPSMLMLHGYLFSKDMWLDTLEYIPEDIHVVCIDLPGHGATTRLMDDSYRAPDQAELIHEFVECIGLDKNPFHLIGFSVGGMIAGAYAALYPSHVHCLSLLSPGGLRYEGGYELVKHFRQLEKSISVGSSHFYASTERLVEELLKLGLYHPSLSQLKILKGYILDDRPKKSFYMKNFIDLTSLKSRYCVEDNASEIKAPTEIIWGEHDKIFDPSGADILAKVIPHCQVNMLDKCGHFITMDRPQKSAELILEFHNSVCGTKKTN</sequence>
<evidence type="ECO:0000313" key="2">
    <source>
        <dbReference type="Proteomes" id="UP000827872"/>
    </source>
</evidence>
<name>A0ACB8EGM5_9SAUR</name>
<organism evidence="1 2">
    <name type="scientific">Sphaerodactylus townsendi</name>
    <dbReference type="NCBI Taxonomy" id="933632"/>
    <lineage>
        <taxon>Eukaryota</taxon>
        <taxon>Metazoa</taxon>
        <taxon>Chordata</taxon>
        <taxon>Craniata</taxon>
        <taxon>Vertebrata</taxon>
        <taxon>Euteleostomi</taxon>
        <taxon>Lepidosauria</taxon>
        <taxon>Squamata</taxon>
        <taxon>Bifurcata</taxon>
        <taxon>Gekkota</taxon>
        <taxon>Sphaerodactylidae</taxon>
        <taxon>Sphaerodactylus</taxon>
    </lineage>
</organism>
<reference evidence="1" key="1">
    <citation type="submission" date="2021-08" db="EMBL/GenBank/DDBJ databases">
        <title>The first chromosome-level gecko genome reveals the dynamic sex chromosomes of Neotropical dwarf geckos (Sphaerodactylidae: Sphaerodactylus).</title>
        <authorList>
            <person name="Pinto B.J."/>
            <person name="Keating S.E."/>
            <person name="Gamble T."/>
        </authorList>
    </citation>
    <scope>NUCLEOTIDE SEQUENCE</scope>
    <source>
        <strain evidence="1">TG3544</strain>
    </source>
</reference>
<keyword evidence="2" id="KW-1185">Reference proteome</keyword>